<accession>A0A093GZ30</accession>
<dbReference type="EMBL" id="KL205608">
    <property type="protein sequence ID" value="KFV72097.1"/>
    <property type="molecule type" value="Genomic_DNA"/>
</dbReference>
<evidence type="ECO:0000256" key="1">
    <source>
        <dbReference type="SAM" id="MobiDB-lite"/>
    </source>
</evidence>
<name>A0A093GZ30_STRCA</name>
<evidence type="ECO:0000313" key="3">
    <source>
        <dbReference type="Proteomes" id="UP000053584"/>
    </source>
</evidence>
<protein>
    <submittedName>
        <fullName evidence="2">Uncharacterized protein</fullName>
    </submittedName>
</protein>
<sequence>MSNGCKLSGSGSSQSQPKNFPPGNISSDSSSAVPLLTVENVKKLEKEYTNSKEVFNKQKIEDYIKQSNLALSSKETTRKISSELVWDEEPEGASSSFPTK</sequence>
<proteinExistence type="predicted"/>
<feature type="region of interest" description="Disordered" evidence="1">
    <location>
        <begin position="1"/>
        <end position="32"/>
    </location>
</feature>
<feature type="non-terminal residue" evidence="2">
    <location>
        <position position="100"/>
    </location>
</feature>
<evidence type="ECO:0000313" key="2">
    <source>
        <dbReference type="EMBL" id="KFV72097.1"/>
    </source>
</evidence>
<organism evidence="2 3">
    <name type="scientific">Struthio camelus australis</name>
    <dbReference type="NCBI Taxonomy" id="441894"/>
    <lineage>
        <taxon>Eukaryota</taxon>
        <taxon>Metazoa</taxon>
        <taxon>Chordata</taxon>
        <taxon>Craniata</taxon>
        <taxon>Vertebrata</taxon>
        <taxon>Euteleostomi</taxon>
        <taxon>Archelosauria</taxon>
        <taxon>Archosauria</taxon>
        <taxon>Dinosauria</taxon>
        <taxon>Saurischia</taxon>
        <taxon>Theropoda</taxon>
        <taxon>Coelurosauria</taxon>
        <taxon>Aves</taxon>
        <taxon>Palaeognathae</taxon>
        <taxon>Struthioniformes</taxon>
        <taxon>Struthionidae</taxon>
        <taxon>Struthio</taxon>
    </lineage>
</organism>
<gene>
    <name evidence="2" type="ORF">N308_04554</name>
</gene>
<reference evidence="2 3" key="1">
    <citation type="submission" date="2014-04" db="EMBL/GenBank/DDBJ databases">
        <title>Genome evolution of avian class.</title>
        <authorList>
            <person name="Zhang G."/>
            <person name="Li C."/>
        </authorList>
    </citation>
    <scope>NUCLEOTIDE SEQUENCE [LARGE SCALE GENOMIC DNA]</scope>
    <source>
        <strain evidence="2">BGI_N308</strain>
    </source>
</reference>
<keyword evidence="3" id="KW-1185">Reference proteome</keyword>
<dbReference type="AlphaFoldDB" id="A0A093GZ30"/>
<dbReference type="Proteomes" id="UP000053584">
    <property type="component" value="Unassembled WGS sequence"/>
</dbReference>